<dbReference type="InterPro" id="IPR050111">
    <property type="entry name" value="C-type_lectin/snaclec_domain"/>
</dbReference>
<proteinExistence type="predicted"/>
<dbReference type="InterPro" id="IPR016187">
    <property type="entry name" value="CTDL_fold"/>
</dbReference>
<dbReference type="InterPro" id="IPR016186">
    <property type="entry name" value="C-type_lectin-like/link_sf"/>
</dbReference>
<evidence type="ECO:0000313" key="3">
    <source>
        <dbReference type="Proteomes" id="UP000694843"/>
    </source>
</evidence>
<reference evidence="4" key="1">
    <citation type="submission" date="2025-08" db="UniProtKB">
        <authorList>
            <consortium name="RefSeq"/>
        </authorList>
    </citation>
    <scope>IDENTIFICATION</scope>
    <source>
        <tissue evidence="4">Whole organism</tissue>
    </source>
</reference>
<dbReference type="Proteomes" id="UP000694843">
    <property type="component" value="Unplaced"/>
</dbReference>
<dbReference type="PROSITE" id="PS50041">
    <property type="entry name" value="C_TYPE_LECTIN_2"/>
    <property type="match status" value="2"/>
</dbReference>
<dbReference type="SUPFAM" id="SSF56436">
    <property type="entry name" value="C-type lectin-like"/>
    <property type="match status" value="2"/>
</dbReference>
<organism evidence="3 4">
    <name type="scientific">Hyalella azteca</name>
    <name type="common">Amphipod</name>
    <dbReference type="NCBI Taxonomy" id="294128"/>
    <lineage>
        <taxon>Eukaryota</taxon>
        <taxon>Metazoa</taxon>
        <taxon>Ecdysozoa</taxon>
        <taxon>Arthropoda</taxon>
        <taxon>Crustacea</taxon>
        <taxon>Multicrustacea</taxon>
        <taxon>Malacostraca</taxon>
        <taxon>Eumalacostraca</taxon>
        <taxon>Peracarida</taxon>
        <taxon>Amphipoda</taxon>
        <taxon>Senticaudata</taxon>
        <taxon>Talitrida</taxon>
        <taxon>Talitroidea</taxon>
        <taxon>Hyalellidae</taxon>
        <taxon>Hyalella</taxon>
    </lineage>
</organism>
<dbReference type="KEGG" id="hazt:108674193"/>
<keyword evidence="1" id="KW-0732">Signal</keyword>
<protein>
    <submittedName>
        <fullName evidence="4">C-type lectin domain family 10 member A-like isoform X1</fullName>
    </submittedName>
</protein>
<feature type="signal peptide" evidence="1">
    <location>
        <begin position="1"/>
        <end position="19"/>
    </location>
</feature>
<dbReference type="AlphaFoldDB" id="A0A8B7NXJ2"/>
<sequence>MFPSTIICLLLLIIGAVAANCPEGYEVVGSKCILRYTGGYLTYDEAATYCTQHFGRLPVLKDCASFLDVTSYVNDGYTSDFNNSYWLGATNGTLTNVWQWSDGAAVQMGAPYWARLPPQNAEENLETEPSGGTRQNCAFVADDTDWLFRDIECTASFNPLCSRPSVNGLCVHPFVLVGTQCVHISTIIYPWHEARNQCGLVGGDLIVFDDCDQYHKVALYLNEQEHNAYWIGGSDEAEEGQWRWVDGSPMTMGLPYWAQAVFGEVEPDNPGKQNCLELNCAWMYRFSSAWCSDARRVICEADPI</sequence>
<evidence type="ECO:0000313" key="4">
    <source>
        <dbReference type="RefSeq" id="XP_018017601.1"/>
    </source>
</evidence>
<dbReference type="GeneID" id="108674193"/>
<keyword evidence="3" id="KW-1185">Reference proteome</keyword>
<feature type="domain" description="C-type lectin" evidence="2">
    <location>
        <begin position="177"/>
        <end position="300"/>
    </location>
</feature>
<name>A0A8B7NXJ2_HYAAZ</name>
<dbReference type="OrthoDB" id="6154520at2759"/>
<dbReference type="InterPro" id="IPR001304">
    <property type="entry name" value="C-type_lectin-like"/>
</dbReference>
<evidence type="ECO:0000256" key="1">
    <source>
        <dbReference type="SAM" id="SignalP"/>
    </source>
</evidence>
<dbReference type="OMA" id="HYWIGAR"/>
<dbReference type="Gene3D" id="3.10.100.10">
    <property type="entry name" value="Mannose-Binding Protein A, subunit A"/>
    <property type="match status" value="2"/>
</dbReference>
<feature type="chain" id="PRO_5034466446" evidence="1">
    <location>
        <begin position="20"/>
        <end position="304"/>
    </location>
</feature>
<dbReference type="RefSeq" id="XP_018017601.1">
    <property type="nucleotide sequence ID" value="XM_018162112.2"/>
</dbReference>
<feature type="domain" description="C-type lectin" evidence="2">
    <location>
        <begin position="28"/>
        <end position="162"/>
    </location>
</feature>
<dbReference type="CDD" id="cd00037">
    <property type="entry name" value="CLECT"/>
    <property type="match status" value="2"/>
</dbReference>
<gene>
    <name evidence="4" type="primary">LOC108674193</name>
</gene>
<accession>A0A8B7NXJ2</accession>
<evidence type="ECO:0000259" key="2">
    <source>
        <dbReference type="PROSITE" id="PS50041"/>
    </source>
</evidence>
<dbReference type="PANTHER" id="PTHR22803">
    <property type="entry name" value="MANNOSE, PHOSPHOLIPASE, LECTIN RECEPTOR RELATED"/>
    <property type="match status" value="1"/>
</dbReference>
<dbReference type="SMART" id="SM00034">
    <property type="entry name" value="CLECT"/>
    <property type="match status" value="2"/>
</dbReference>
<dbReference type="Pfam" id="PF00059">
    <property type="entry name" value="Lectin_C"/>
    <property type="match status" value="2"/>
</dbReference>